<keyword evidence="8 17" id="KW-0999">Mitochondrion inner membrane</keyword>
<feature type="transmembrane region" description="Helical" evidence="17">
    <location>
        <begin position="240"/>
        <end position="261"/>
    </location>
</feature>
<comment type="subcellular location">
    <subcellularLocation>
        <location evidence="1 17">Mitochondrion inner membrane</location>
        <topology evidence="1 17">Multi-pass membrane protein</topology>
    </subcellularLocation>
</comment>
<keyword evidence="18" id="KW-0732">Signal</keyword>
<organism evidence="21">
    <name type="scientific">Craugastor rhodopis</name>
    <name type="common">polymorphic robber frog</name>
    <dbReference type="NCBI Taxonomy" id="228446"/>
    <lineage>
        <taxon>Eukaryota</taxon>
        <taxon>Metazoa</taxon>
        <taxon>Chordata</taxon>
        <taxon>Craniata</taxon>
        <taxon>Vertebrata</taxon>
        <taxon>Euteleostomi</taxon>
        <taxon>Amphibia</taxon>
        <taxon>Batrachia</taxon>
        <taxon>Anura</taxon>
        <taxon>Neobatrachia</taxon>
        <taxon>Hyloidea</taxon>
        <taxon>Craugastoridae</taxon>
        <taxon>Craugastorinae</taxon>
        <taxon>Craugastor</taxon>
    </lineage>
</organism>
<evidence type="ECO:0000256" key="7">
    <source>
        <dbReference type="ARBA" id="ARBA00022692"/>
    </source>
</evidence>
<accession>Q53EB5</accession>
<evidence type="ECO:0000256" key="8">
    <source>
        <dbReference type="ARBA" id="ARBA00022792"/>
    </source>
</evidence>
<dbReference type="PANTHER" id="PTHR46552:SF1">
    <property type="entry name" value="NADH-UBIQUINONE OXIDOREDUCTASE CHAIN 2"/>
    <property type="match status" value="1"/>
</dbReference>
<dbReference type="PRINTS" id="PR01436">
    <property type="entry name" value="NADHDHGNASE2"/>
</dbReference>
<sequence>MNPLTLLFLAFSLFMGTLTTLSSEHWMLAWLGLEINTLAIIPLMIKTHHPRAIEAAIKYFLVQTSTSATLLFSCTMIAWVTGQWTIVPHTDLTAVDLLTISLAMKLGIAPFHFWLPDVLQGITLPTGLVLSTWQKIPPVVLLFQIAPNTNLNLLLTMALLSTIIGGWGGINQTQVRKLMAYSSIAHLGWTVAVVKLAPELAFFNFVIYLIITTAMFWTLHILDVKTIPDILLAWSKSPGLTILLLLMLLSLAGLPPLTGFLPKLVITQKLISSHLTPLATAMLLTTLLSLFFYLRLMYVLAITVAPHPLFSSAPWKNSYRPRPTKTLAVLITLSLFLAPAYPMISVFF</sequence>
<keyword evidence="5" id="KW-0813">Transport</keyword>
<dbReference type="EMBL" id="AY273132">
    <property type="protein sequence ID" value="AAP72099.1"/>
    <property type="molecule type" value="Genomic_DNA"/>
</dbReference>
<dbReference type="InterPro" id="IPR003917">
    <property type="entry name" value="NADH_UbQ_OxRdtase_chain2"/>
</dbReference>
<dbReference type="InterPro" id="IPR050175">
    <property type="entry name" value="Complex_I_Subunit_2"/>
</dbReference>
<reference evidence="21" key="1">
    <citation type="journal article" date="2005" name="Mol. Phylogenet. Evol.">
        <title>Cenozoic biogeography and evolution in direct-developing frogs of Central America (Leptodactylidae: Eleutherodactylus) as inferred from a phylogenetic analysis of nuclear and mitochondrial genes.</title>
        <authorList>
            <person name="Crawford A.J."/>
            <person name="Smith E.N."/>
        </authorList>
    </citation>
    <scope>NUCLEOTIDE SEQUENCE</scope>
    <source>
        <strain evidence="21">ENS10311</strain>
    </source>
</reference>
<keyword evidence="10 17" id="KW-0249">Electron transport</keyword>
<evidence type="ECO:0000256" key="18">
    <source>
        <dbReference type="SAM" id="SignalP"/>
    </source>
</evidence>
<evidence type="ECO:0000256" key="5">
    <source>
        <dbReference type="ARBA" id="ARBA00022448"/>
    </source>
</evidence>
<evidence type="ECO:0000256" key="13">
    <source>
        <dbReference type="ARBA" id="ARBA00023075"/>
    </source>
</evidence>
<feature type="domain" description="NADH:quinone oxidoreductase/Mrp antiporter transmembrane" evidence="19">
    <location>
        <begin position="23"/>
        <end position="289"/>
    </location>
</feature>
<evidence type="ECO:0000256" key="6">
    <source>
        <dbReference type="ARBA" id="ARBA00022660"/>
    </source>
</evidence>
<geneLocation type="mitochondrion" evidence="21"/>
<dbReference type="AlphaFoldDB" id="Q53EB5"/>
<feature type="transmembrane region" description="Helical" evidence="17">
    <location>
        <begin position="326"/>
        <end position="344"/>
    </location>
</feature>
<feature type="transmembrane region" description="Helical" evidence="17">
    <location>
        <begin position="281"/>
        <end position="305"/>
    </location>
</feature>
<feature type="transmembrane region" description="Helical" evidence="17">
    <location>
        <begin position="151"/>
        <end position="171"/>
    </location>
</feature>
<keyword evidence="7 17" id="KW-0812">Transmembrane</keyword>
<comment type="function">
    <text evidence="17">Core subunit of the mitochondrial membrane respiratory chain NADH dehydrogenase (Complex I) which catalyzes electron transfer from NADH through the respiratory chain, using ubiquinone as an electron acceptor. Essential for the catalytic activity and assembly of complex I.</text>
</comment>
<dbReference type="Pfam" id="PF06444">
    <property type="entry name" value="NADH_dehy_S2_C"/>
    <property type="match status" value="1"/>
</dbReference>
<feature type="signal peptide" evidence="18">
    <location>
        <begin position="1"/>
        <end position="19"/>
    </location>
</feature>
<evidence type="ECO:0000256" key="2">
    <source>
        <dbReference type="ARBA" id="ARBA00007012"/>
    </source>
</evidence>
<evidence type="ECO:0000256" key="1">
    <source>
        <dbReference type="ARBA" id="ARBA00004448"/>
    </source>
</evidence>
<dbReference type="GO" id="GO:0008137">
    <property type="term" value="F:NADH dehydrogenase (ubiquinone) activity"/>
    <property type="evidence" value="ECO:0007669"/>
    <property type="project" value="UniProtKB-EC"/>
</dbReference>
<keyword evidence="13 17" id="KW-0830">Ubiquinone</keyword>
<protein>
    <recommendedName>
        <fullName evidence="4 17">NADH-ubiquinone oxidoreductase chain 2</fullName>
        <ecNumber evidence="3 17">7.1.1.2</ecNumber>
    </recommendedName>
</protein>
<feature type="domain" description="NADH dehydrogenase subunit 2 C-terminal" evidence="20">
    <location>
        <begin position="290"/>
        <end position="344"/>
    </location>
</feature>
<evidence type="ECO:0000256" key="15">
    <source>
        <dbReference type="ARBA" id="ARBA00023136"/>
    </source>
</evidence>
<feature type="transmembrane region" description="Helical" evidence="17">
    <location>
        <begin position="26"/>
        <end position="45"/>
    </location>
</feature>
<comment type="catalytic activity">
    <reaction evidence="16 17">
        <text>a ubiquinone + NADH + 5 H(+)(in) = a ubiquinol + NAD(+) + 4 H(+)(out)</text>
        <dbReference type="Rhea" id="RHEA:29091"/>
        <dbReference type="Rhea" id="RHEA-COMP:9565"/>
        <dbReference type="Rhea" id="RHEA-COMP:9566"/>
        <dbReference type="ChEBI" id="CHEBI:15378"/>
        <dbReference type="ChEBI" id="CHEBI:16389"/>
        <dbReference type="ChEBI" id="CHEBI:17976"/>
        <dbReference type="ChEBI" id="CHEBI:57540"/>
        <dbReference type="ChEBI" id="CHEBI:57945"/>
        <dbReference type="EC" id="7.1.1.2"/>
    </reaction>
</comment>
<evidence type="ECO:0000259" key="19">
    <source>
        <dbReference type="Pfam" id="PF00361"/>
    </source>
</evidence>
<evidence type="ECO:0000256" key="17">
    <source>
        <dbReference type="RuleBase" id="RU003403"/>
    </source>
</evidence>
<evidence type="ECO:0000256" key="16">
    <source>
        <dbReference type="ARBA" id="ARBA00049551"/>
    </source>
</evidence>
<evidence type="ECO:0000256" key="4">
    <source>
        <dbReference type="ARBA" id="ARBA00021008"/>
    </source>
</evidence>
<evidence type="ECO:0000313" key="21">
    <source>
        <dbReference type="EMBL" id="AAP72099.1"/>
    </source>
</evidence>
<dbReference type="InterPro" id="IPR010933">
    <property type="entry name" value="NADH_DH_su2_C"/>
</dbReference>
<evidence type="ECO:0000256" key="12">
    <source>
        <dbReference type="ARBA" id="ARBA00023027"/>
    </source>
</evidence>
<dbReference type="EC" id="7.1.1.2" evidence="3 17"/>
<proteinExistence type="inferred from homology"/>
<feature type="transmembrane region" description="Helical" evidence="17">
    <location>
        <begin position="57"/>
        <end position="80"/>
    </location>
</feature>
<dbReference type="GO" id="GO:0006120">
    <property type="term" value="P:mitochondrial electron transport, NADH to ubiquinone"/>
    <property type="evidence" value="ECO:0007669"/>
    <property type="project" value="InterPro"/>
</dbReference>
<dbReference type="Pfam" id="PF00361">
    <property type="entry name" value="Proton_antipo_M"/>
    <property type="match status" value="1"/>
</dbReference>
<evidence type="ECO:0000256" key="9">
    <source>
        <dbReference type="ARBA" id="ARBA00022967"/>
    </source>
</evidence>
<evidence type="ECO:0000256" key="14">
    <source>
        <dbReference type="ARBA" id="ARBA00023128"/>
    </source>
</evidence>
<comment type="similarity">
    <text evidence="2 17">Belongs to the complex I subunit 2 family.</text>
</comment>
<feature type="chain" id="PRO_5004248720" description="NADH-ubiquinone oxidoreductase chain 2" evidence="18">
    <location>
        <begin position="20"/>
        <end position="348"/>
    </location>
</feature>
<dbReference type="GO" id="GO:0005743">
    <property type="term" value="C:mitochondrial inner membrane"/>
    <property type="evidence" value="ECO:0007669"/>
    <property type="project" value="UniProtKB-SubCell"/>
</dbReference>
<keyword evidence="15 17" id="KW-0472">Membrane</keyword>
<keyword evidence="9 17" id="KW-1278">Translocase</keyword>
<name>Q53EB5_9NEOB</name>
<dbReference type="PANTHER" id="PTHR46552">
    <property type="entry name" value="NADH-UBIQUINONE OXIDOREDUCTASE CHAIN 2"/>
    <property type="match status" value="1"/>
</dbReference>
<feature type="transmembrane region" description="Helical" evidence="17">
    <location>
        <begin position="200"/>
        <end position="219"/>
    </location>
</feature>
<keyword evidence="11 17" id="KW-1133">Transmembrane helix</keyword>
<keyword evidence="6 17" id="KW-0679">Respiratory chain</keyword>
<evidence type="ECO:0000259" key="20">
    <source>
        <dbReference type="Pfam" id="PF06444"/>
    </source>
</evidence>
<evidence type="ECO:0000256" key="10">
    <source>
        <dbReference type="ARBA" id="ARBA00022982"/>
    </source>
</evidence>
<evidence type="ECO:0000256" key="3">
    <source>
        <dbReference type="ARBA" id="ARBA00012944"/>
    </source>
</evidence>
<gene>
    <name evidence="21" type="primary">ND2</name>
</gene>
<evidence type="ECO:0000256" key="11">
    <source>
        <dbReference type="ARBA" id="ARBA00022989"/>
    </source>
</evidence>
<keyword evidence="14 17" id="KW-0496">Mitochondrion</keyword>
<keyword evidence="12 17" id="KW-0520">NAD</keyword>
<dbReference type="InterPro" id="IPR001750">
    <property type="entry name" value="ND/Mrp_TM"/>
</dbReference>